<dbReference type="SUPFAM" id="SSF48179">
    <property type="entry name" value="6-phosphogluconate dehydrogenase C-terminal domain-like"/>
    <property type="match status" value="1"/>
</dbReference>
<dbReference type="InterPro" id="IPR029036">
    <property type="entry name" value="P5CR_dimer"/>
</dbReference>
<evidence type="ECO:0000256" key="7">
    <source>
        <dbReference type="ARBA" id="ARBA00023002"/>
    </source>
</evidence>
<feature type="domain" description="Pyrroline-5-carboxylate reductase catalytic N-terminal" evidence="12">
    <location>
        <begin position="4"/>
        <end position="99"/>
    </location>
</feature>
<evidence type="ECO:0000256" key="8">
    <source>
        <dbReference type="ARBA" id="ARBA00058118"/>
    </source>
</evidence>
<dbReference type="PANTHER" id="PTHR11645:SF0">
    <property type="entry name" value="PYRROLINE-5-CARBOXYLATE REDUCTASE 3"/>
    <property type="match status" value="1"/>
</dbReference>
<dbReference type="InterPro" id="IPR008927">
    <property type="entry name" value="6-PGluconate_DH-like_C_sf"/>
</dbReference>
<dbReference type="FunFam" id="1.10.3730.10:FF:000001">
    <property type="entry name" value="Pyrroline-5-carboxylate reductase"/>
    <property type="match status" value="1"/>
</dbReference>
<dbReference type="NCBIfam" id="TIGR00112">
    <property type="entry name" value="proC"/>
    <property type="match status" value="1"/>
</dbReference>
<keyword evidence="5 9" id="KW-0641">Proline biosynthesis</keyword>
<keyword evidence="4 9" id="KW-0028">Amino-acid biosynthesis</keyword>
<dbReference type="PIRSF" id="PIRSF000193">
    <property type="entry name" value="Pyrrol-5-carb_rd"/>
    <property type="match status" value="1"/>
</dbReference>
<evidence type="ECO:0000313" key="14">
    <source>
        <dbReference type="EMBL" id="HIU91954.1"/>
    </source>
</evidence>
<dbReference type="Gene3D" id="1.10.3730.10">
    <property type="entry name" value="ProC C-terminal domain-like"/>
    <property type="match status" value="1"/>
</dbReference>
<proteinExistence type="inferred from homology"/>
<evidence type="ECO:0000256" key="3">
    <source>
        <dbReference type="ARBA" id="ARBA00022490"/>
    </source>
</evidence>
<dbReference type="SUPFAM" id="SSF51735">
    <property type="entry name" value="NAD(P)-binding Rossmann-fold domains"/>
    <property type="match status" value="1"/>
</dbReference>
<evidence type="ECO:0000259" key="13">
    <source>
        <dbReference type="Pfam" id="PF14748"/>
    </source>
</evidence>
<dbReference type="Pfam" id="PF14748">
    <property type="entry name" value="P5CR_dimer"/>
    <property type="match status" value="1"/>
</dbReference>
<dbReference type="GO" id="GO:0004735">
    <property type="term" value="F:pyrroline-5-carboxylate reductase activity"/>
    <property type="evidence" value="ECO:0007669"/>
    <property type="project" value="UniProtKB-UniRule"/>
</dbReference>
<dbReference type="InterPro" id="IPR036291">
    <property type="entry name" value="NAD(P)-bd_dom_sf"/>
</dbReference>
<evidence type="ECO:0000256" key="6">
    <source>
        <dbReference type="ARBA" id="ARBA00022857"/>
    </source>
</evidence>
<comment type="catalytic activity">
    <reaction evidence="9">
        <text>L-proline + NADP(+) = (S)-1-pyrroline-5-carboxylate + NADPH + 2 H(+)</text>
        <dbReference type="Rhea" id="RHEA:14109"/>
        <dbReference type="ChEBI" id="CHEBI:15378"/>
        <dbReference type="ChEBI" id="CHEBI:17388"/>
        <dbReference type="ChEBI" id="CHEBI:57783"/>
        <dbReference type="ChEBI" id="CHEBI:58349"/>
        <dbReference type="ChEBI" id="CHEBI:60039"/>
        <dbReference type="EC" id="1.5.1.2"/>
    </reaction>
</comment>
<evidence type="ECO:0000313" key="15">
    <source>
        <dbReference type="Proteomes" id="UP000886748"/>
    </source>
</evidence>
<evidence type="ECO:0000256" key="9">
    <source>
        <dbReference type="HAMAP-Rule" id="MF_01925"/>
    </source>
</evidence>
<evidence type="ECO:0000256" key="2">
    <source>
        <dbReference type="ARBA" id="ARBA00005525"/>
    </source>
</evidence>
<comment type="similarity">
    <text evidence="2 9">Belongs to the pyrroline-5-carboxylate reductase family.</text>
</comment>
<gene>
    <name evidence="9 14" type="primary">proC</name>
    <name evidence="14" type="ORF">IAD26_02345</name>
</gene>
<comment type="caution">
    <text evidence="14">The sequence shown here is derived from an EMBL/GenBank/DDBJ whole genome shotgun (WGS) entry which is preliminary data.</text>
</comment>
<reference evidence="14" key="2">
    <citation type="journal article" date="2021" name="PeerJ">
        <title>Extensive microbial diversity within the chicken gut microbiome revealed by metagenomics and culture.</title>
        <authorList>
            <person name="Gilroy R."/>
            <person name="Ravi A."/>
            <person name="Getino M."/>
            <person name="Pursley I."/>
            <person name="Horton D.L."/>
            <person name="Alikhan N.F."/>
            <person name="Baker D."/>
            <person name="Gharbi K."/>
            <person name="Hall N."/>
            <person name="Watson M."/>
            <person name="Adriaenssens E.M."/>
            <person name="Foster-Nyarko E."/>
            <person name="Jarju S."/>
            <person name="Secka A."/>
            <person name="Antonio M."/>
            <person name="Oren A."/>
            <person name="Chaudhuri R.R."/>
            <person name="La Ragione R."/>
            <person name="Hildebrand F."/>
            <person name="Pallen M.J."/>
        </authorList>
    </citation>
    <scope>NUCLEOTIDE SEQUENCE</scope>
    <source>
        <strain evidence="14">CHK154-7741</strain>
    </source>
</reference>
<feature type="binding site" evidence="11">
    <location>
        <position position="57"/>
    </location>
    <ligand>
        <name>NADPH</name>
        <dbReference type="ChEBI" id="CHEBI:57783"/>
    </ligand>
</feature>
<keyword evidence="6 9" id="KW-0521">NADP</keyword>
<dbReference type="AlphaFoldDB" id="A0A9D1MZD0"/>
<evidence type="ECO:0000256" key="11">
    <source>
        <dbReference type="PIRSR" id="PIRSR000193-1"/>
    </source>
</evidence>
<evidence type="ECO:0000259" key="12">
    <source>
        <dbReference type="Pfam" id="PF03807"/>
    </source>
</evidence>
<dbReference type="Proteomes" id="UP000886748">
    <property type="component" value="Unassembled WGS sequence"/>
</dbReference>
<dbReference type="FunFam" id="3.40.50.720:FF:000190">
    <property type="entry name" value="Pyrroline-5-carboxylate reductase"/>
    <property type="match status" value="1"/>
</dbReference>
<feature type="domain" description="Pyrroline-5-carboxylate reductase dimerisation" evidence="13">
    <location>
        <begin position="162"/>
        <end position="264"/>
    </location>
</feature>
<dbReference type="GO" id="GO:0055129">
    <property type="term" value="P:L-proline biosynthetic process"/>
    <property type="evidence" value="ECO:0007669"/>
    <property type="project" value="UniProtKB-UniRule"/>
</dbReference>
<sequence>MDKTIAFIGAGKMATAIIKGLLGSSLFDKNHIIASEPNKDYAHKIEQELGIKMVHNNREAAAQADIILLAVKPFVVKDVLTEIEDRIDDSKLIITIAAGISTNRVEEILEKTARVVKVMPNTPALLGEGMSAVCKGLHTSDDDFECVKEIFSKVGKVISAKEDDIDAITGVSGSGPAFYYYIIDQIAKAGEKLGLDYKTALTLSAQTALGAARMVLETGVEPQQLIANVTTPGGTTAEGNKVLQESNIAEILFETVDKTAQKSELMGKQL</sequence>
<dbReference type="GO" id="GO:0005737">
    <property type="term" value="C:cytoplasm"/>
    <property type="evidence" value="ECO:0007669"/>
    <property type="project" value="UniProtKB-SubCell"/>
</dbReference>
<comment type="catalytic activity">
    <reaction evidence="9">
        <text>L-proline + NAD(+) = (S)-1-pyrroline-5-carboxylate + NADH + 2 H(+)</text>
        <dbReference type="Rhea" id="RHEA:14105"/>
        <dbReference type="ChEBI" id="CHEBI:15378"/>
        <dbReference type="ChEBI" id="CHEBI:17388"/>
        <dbReference type="ChEBI" id="CHEBI:57540"/>
        <dbReference type="ChEBI" id="CHEBI:57945"/>
        <dbReference type="ChEBI" id="CHEBI:60039"/>
        <dbReference type="EC" id="1.5.1.2"/>
    </reaction>
</comment>
<dbReference type="InterPro" id="IPR028939">
    <property type="entry name" value="P5C_Rdtase_cat_N"/>
</dbReference>
<keyword evidence="7 9" id="KW-0560">Oxidoreductase</keyword>
<reference evidence="14" key="1">
    <citation type="submission" date="2020-10" db="EMBL/GenBank/DDBJ databases">
        <authorList>
            <person name="Gilroy R."/>
        </authorList>
    </citation>
    <scope>NUCLEOTIDE SEQUENCE</scope>
    <source>
        <strain evidence="14">CHK154-7741</strain>
    </source>
</reference>
<organism evidence="14 15">
    <name type="scientific">Candidatus Limenecus avicola</name>
    <dbReference type="NCBI Taxonomy" id="2840847"/>
    <lineage>
        <taxon>Bacteria</taxon>
        <taxon>Bacillati</taxon>
        <taxon>Bacillota</taxon>
        <taxon>Clostridia</taxon>
        <taxon>Eubacteriales</taxon>
        <taxon>Clostridiaceae</taxon>
        <taxon>Clostridiaceae incertae sedis</taxon>
        <taxon>Candidatus Limenecus</taxon>
    </lineage>
</organism>
<accession>A0A9D1MZD0</accession>
<evidence type="ECO:0000256" key="5">
    <source>
        <dbReference type="ARBA" id="ARBA00022650"/>
    </source>
</evidence>
<dbReference type="EMBL" id="DVOD01000018">
    <property type="protein sequence ID" value="HIU91954.1"/>
    <property type="molecule type" value="Genomic_DNA"/>
</dbReference>
<evidence type="ECO:0000256" key="1">
    <source>
        <dbReference type="ARBA" id="ARBA00004496"/>
    </source>
</evidence>
<dbReference type="HAMAP" id="MF_01925">
    <property type="entry name" value="P5C_reductase"/>
    <property type="match status" value="1"/>
</dbReference>
<keyword evidence="3 9" id="KW-0963">Cytoplasm</keyword>
<comment type="subcellular location">
    <subcellularLocation>
        <location evidence="1 9">Cytoplasm</location>
    </subcellularLocation>
</comment>
<protein>
    <recommendedName>
        <fullName evidence="9 10">Pyrroline-5-carboxylate reductase</fullName>
        <shortName evidence="9">P5C reductase</shortName>
        <shortName evidence="9">P5CR</shortName>
        <ecNumber evidence="9 10">1.5.1.2</ecNumber>
    </recommendedName>
    <alternativeName>
        <fullName evidence="9">PCA reductase</fullName>
    </alternativeName>
</protein>
<dbReference type="PANTHER" id="PTHR11645">
    <property type="entry name" value="PYRROLINE-5-CARBOXYLATE REDUCTASE"/>
    <property type="match status" value="1"/>
</dbReference>
<dbReference type="Pfam" id="PF03807">
    <property type="entry name" value="F420_oxidored"/>
    <property type="match status" value="1"/>
</dbReference>
<dbReference type="Gene3D" id="3.40.50.720">
    <property type="entry name" value="NAD(P)-binding Rossmann-like Domain"/>
    <property type="match status" value="1"/>
</dbReference>
<feature type="binding site" evidence="11">
    <location>
        <begin position="8"/>
        <end position="13"/>
    </location>
    <ligand>
        <name>NADP(+)</name>
        <dbReference type="ChEBI" id="CHEBI:58349"/>
    </ligand>
</feature>
<comment type="function">
    <text evidence="8 9">Catalyzes the reduction of 1-pyrroline-5-carboxylate (PCA) to L-proline.</text>
</comment>
<evidence type="ECO:0000256" key="10">
    <source>
        <dbReference type="NCBIfam" id="TIGR00112"/>
    </source>
</evidence>
<comment type="pathway">
    <text evidence="9">Amino-acid biosynthesis; L-proline biosynthesis; L-proline from L-glutamate 5-semialdehyde: step 1/1.</text>
</comment>
<feature type="binding site" evidence="11">
    <location>
        <begin position="70"/>
        <end position="73"/>
    </location>
    <ligand>
        <name>NADP(+)</name>
        <dbReference type="ChEBI" id="CHEBI:58349"/>
    </ligand>
</feature>
<evidence type="ECO:0000256" key="4">
    <source>
        <dbReference type="ARBA" id="ARBA00022605"/>
    </source>
</evidence>
<name>A0A9D1MZD0_9CLOT</name>
<dbReference type="EC" id="1.5.1.2" evidence="9 10"/>
<dbReference type="InterPro" id="IPR000304">
    <property type="entry name" value="Pyrroline-COOH_reductase"/>
</dbReference>